<keyword evidence="9" id="KW-0411">Iron-sulfur</keyword>
<dbReference type="PANTHER" id="PTHR48467">
    <property type="entry name" value="GLUTAMATE SYNTHASE 1 [NADH], CHLOROPLASTIC-LIKE"/>
    <property type="match status" value="1"/>
</dbReference>
<protein>
    <recommendedName>
        <fullName evidence="2">ferredoxin--NADP(+) reductase</fullName>
        <ecNumber evidence="2">1.18.1.2</ecNumber>
    </recommendedName>
</protein>
<proteinExistence type="predicted"/>
<accession>A0A1H0UM74</accession>
<evidence type="ECO:0000256" key="10">
    <source>
        <dbReference type="ARBA" id="ARBA00047776"/>
    </source>
</evidence>
<evidence type="ECO:0000256" key="6">
    <source>
        <dbReference type="ARBA" id="ARBA00022857"/>
    </source>
</evidence>
<dbReference type="PANTHER" id="PTHR48467:SF1">
    <property type="entry name" value="GLUTAMATE SYNTHASE 1 [NADH], CHLOROPLASTIC-LIKE"/>
    <property type="match status" value="1"/>
</dbReference>
<dbReference type="SUPFAM" id="SSF51971">
    <property type="entry name" value="Nucleotide-binding domain"/>
    <property type="match status" value="1"/>
</dbReference>
<evidence type="ECO:0000256" key="4">
    <source>
        <dbReference type="ARBA" id="ARBA00022723"/>
    </source>
</evidence>
<dbReference type="InterPro" id="IPR055275">
    <property type="entry name" value="Ferredox_Rdtase"/>
</dbReference>
<dbReference type="Proteomes" id="UP000199088">
    <property type="component" value="Unassembled WGS sequence"/>
</dbReference>
<name>A0A1H0UM74_9ACTN</name>
<dbReference type="PROSITE" id="PS00198">
    <property type="entry name" value="4FE4S_FER_1"/>
    <property type="match status" value="1"/>
</dbReference>
<evidence type="ECO:0000256" key="7">
    <source>
        <dbReference type="ARBA" id="ARBA00023002"/>
    </source>
</evidence>
<evidence type="ECO:0000256" key="9">
    <source>
        <dbReference type="ARBA" id="ARBA00023014"/>
    </source>
</evidence>
<keyword evidence="13" id="KW-1185">Reference proteome</keyword>
<feature type="domain" description="4Fe-4S ferredoxin-type" evidence="11">
    <location>
        <begin position="37"/>
        <end position="66"/>
    </location>
</feature>
<evidence type="ECO:0000256" key="2">
    <source>
        <dbReference type="ARBA" id="ARBA00013223"/>
    </source>
</evidence>
<dbReference type="GO" id="GO:0051536">
    <property type="term" value="F:iron-sulfur cluster binding"/>
    <property type="evidence" value="ECO:0007669"/>
    <property type="project" value="UniProtKB-KW"/>
</dbReference>
<dbReference type="PROSITE" id="PS51379">
    <property type="entry name" value="4FE4S_FER_2"/>
    <property type="match status" value="1"/>
</dbReference>
<gene>
    <name evidence="12" type="ORF">SAMN05660199_04562</name>
</gene>
<evidence type="ECO:0000313" key="13">
    <source>
        <dbReference type="Proteomes" id="UP000199088"/>
    </source>
</evidence>
<dbReference type="GO" id="GO:0046872">
    <property type="term" value="F:metal ion binding"/>
    <property type="evidence" value="ECO:0007669"/>
    <property type="project" value="UniProtKB-KW"/>
</dbReference>
<keyword evidence="4" id="KW-0479">Metal-binding</keyword>
<organism evidence="12 13">
    <name type="scientific">Klenkia soli</name>
    <dbReference type="NCBI Taxonomy" id="1052260"/>
    <lineage>
        <taxon>Bacteria</taxon>
        <taxon>Bacillati</taxon>
        <taxon>Actinomycetota</taxon>
        <taxon>Actinomycetes</taxon>
        <taxon>Geodermatophilales</taxon>
        <taxon>Geodermatophilaceae</taxon>
        <taxon>Klenkia</taxon>
    </lineage>
</organism>
<dbReference type="AlphaFoldDB" id="A0A1H0UM74"/>
<keyword evidence="5" id="KW-0274">FAD</keyword>
<evidence type="ECO:0000256" key="1">
    <source>
        <dbReference type="ARBA" id="ARBA00001974"/>
    </source>
</evidence>
<dbReference type="InterPro" id="IPR023753">
    <property type="entry name" value="FAD/NAD-binding_dom"/>
</dbReference>
<dbReference type="Pfam" id="PF07992">
    <property type="entry name" value="Pyr_redox_2"/>
    <property type="match status" value="1"/>
</dbReference>
<evidence type="ECO:0000256" key="8">
    <source>
        <dbReference type="ARBA" id="ARBA00023004"/>
    </source>
</evidence>
<evidence type="ECO:0000256" key="5">
    <source>
        <dbReference type="ARBA" id="ARBA00022827"/>
    </source>
</evidence>
<dbReference type="RefSeq" id="WP_091250587.1">
    <property type="nucleotide sequence ID" value="NZ_FNIR01000021.1"/>
</dbReference>
<evidence type="ECO:0000259" key="11">
    <source>
        <dbReference type="PROSITE" id="PS51379"/>
    </source>
</evidence>
<dbReference type="PRINTS" id="PR00419">
    <property type="entry name" value="ADXRDTASE"/>
</dbReference>
<dbReference type="STRING" id="1052260.SAMN05660199_04562"/>
<dbReference type="SUPFAM" id="SSF54862">
    <property type="entry name" value="4Fe-4S ferredoxins"/>
    <property type="match status" value="1"/>
</dbReference>
<sequence length="479" mass="49796">MAFAITQNCCSDASCVSVCPVNCIHPTPDEPEFGHTETLFVDPDTCIDCGACADACPVDAIAPTWVLRADQQVYAQVNADWFTRPDAPAAPVWDAPRFPTVDLSAIGRLEVAIVGTGPAAVYAAQSILRATEARVTFLERLQTPGGLARYGVAPDHPGTRRVLEHTTAVLQHPRVTLRTGVEVGRDITPAELAQRYDAVLYATGAAGDKALGVPGEELAGSVSAREVVNWYTGHPEAAPVDLSRVRRVVVVGTGNVALDVARMLAGDAGRLAGTQTSPAALAALRTSALREVVVVGRRGAAEAACSSSELRALTHLAGVRTVLTGKAPDDAAPGSKAELFAGLERFDDDLGAASEPGRRIVFAFGLAAEEVVGDERVEGITFTGTEGTTTVPAELVVRAIGHRGTELPGLPFDDEAGRVPHEAGRVVGAPTGTYVVGWAKRGPSGGIGANRSDAEETVGSLLADAAAGLIGRTARARRR</sequence>
<dbReference type="OrthoDB" id="289202at2"/>
<dbReference type="Pfam" id="PF00037">
    <property type="entry name" value="Fer4"/>
    <property type="match status" value="1"/>
</dbReference>
<evidence type="ECO:0000313" key="12">
    <source>
        <dbReference type="EMBL" id="SDP67170.1"/>
    </source>
</evidence>
<dbReference type="InterPro" id="IPR036188">
    <property type="entry name" value="FAD/NAD-bd_sf"/>
</dbReference>
<dbReference type="Gene3D" id="3.40.50.720">
    <property type="entry name" value="NAD(P)-binding Rossmann-like Domain"/>
    <property type="match status" value="1"/>
</dbReference>
<dbReference type="InterPro" id="IPR017896">
    <property type="entry name" value="4Fe4S_Fe-S-bd"/>
</dbReference>
<dbReference type="GO" id="GO:0004324">
    <property type="term" value="F:ferredoxin-NADP+ reductase activity"/>
    <property type="evidence" value="ECO:0007669"/>
    <property type="project" value="UniProtKB-EC"/>
</dbReference>
<dbReference type="InterPro" id="IPR017900">
    <property type="entry name" value="4Fe4S_Fe_S_CS"/>
</dbReference>
<evidence type="ECO:0000256" key="3">
    <source>
        <dbReference type="ARBA" id="ARBA00022630"/>
    </source>
</evidence>
<keyword evidence="3" id="KW-0285">Flavoprotein</keyword>
<keyword evidence="7" id="KW-0560">Oxidoreductase</keyword>
<dbReference type="Gene3D" id="3.50.50.60">
    <property type="entry name" value="FAD/NAD(P)-binding domain"/>
    <property type="match status" value="1"/>
</dbReference>
<dbReference type="EC" id="1.18.1.2" evidence="2"/>
<keyword evidence="8" id="KW-0408">Iron</keyword>
<reference evidence="13" key="1">
    <citation type="submission" date="2016-10" db="EMBL/GenBank/DDBJ databases">
        <authorList>
            <person name="Varghese N."/>
            <person name="Submissions S."/>
        </authorList>
    </citation>
    <scope>NUCLEOTIDE SEQUENCE [LARGE SCALE GENOMIC DNA]</scope>
    <source>
        <strain evidence="13">DSM 45843</strain>
    </source>
</reference>
<comment type="catalytic activity">
    <reaction evidence="10">
        <text>2 reduced [2Fe-2S]-[ferredoxin] + NADP(+) + H(+) = 2 oxidized [2Fe-2S]-[ferredoxin] + NADPH</text>
        <dbReference type="Rhea" id="RHEA:20125"/>
        <dbReference type="Rhea" id="RHEA-COMP:10000"/>
        <dbReference type="Rhea" id="RHEA-COMP:10001"/>
        <dbReference type="ChEBI" id="CHEBI:15378"/>
        <dbReference type="ChEBI" id="CHEBI:33737"/>
        <dbReference type="ChEBI" id="CHEBI:33738"/>
        <dbReference type="ChEBI" id="CHEBI:57783"/>
        <dbReference type="ChEBI" id="CHEBI:58349"/>
        <dbReference type="EC" id="1.18.1.2"/>
    </reaction>
</comment>
<comment type="cofactor">
    <cofactor evidence="1">
        <name>FAD</name>
        <dbReference type="ChEBI" id="CHEBI:57692"/>
    </cofactor>
</comment>
<dbReference type="EMBL" id="FNIR01000021">
    <property type="protein sequence ID" value="SDP67170.1"/>
    <property type="molecule type" value="Genomic_DNA"/>
</dbReference>
<dbReference type="Gene3D" id="3.30.70.20">
    <property type="match status" value="1"/>
</dbReference>
<keyword evidence="6" id="KW-0521">NADP</keyword>